<organism evidence="1 2">
    <name type="scientific">Aspergillus sclerotiicarbonarius (strain CBS 121057 / IBT 28362)</name>
    <dbReference type="NCBI Taxonomy" id="1448318"/>
    <lineage>
        <taxon>Eukaryota</taxon>
        <taxon>Fungi</taxon>
        <taxon>Dikarya</taxon>
        <taxon>Ascomycota</taxon>
        <taxon>Pezizomycotina</taxon>
        <taxon>Eurotiomycetes</taxon>
        <taxon>Eurotiomycetidae</taxon>
        <taxon>Eurotiales</taxon>
        <taxon>Aspergillaceae</taxon>
        <taxon>Aspergillus</taxon>
        <taxon>Aspergillus subgen. Circumdati</taxon>
    </lineage>
</organism>
<accession>A0A319ECU7</accession>
<evidence type="ECO:0000313" key="2">
    <source>
        <dbReference type="Proteomes" id="UP000248423"/>
    </source>
</evidence>
<name>A0A319ECU7_ASPSB</name>
<dbReference type="InterPro" id="IPR011009">
    <property type="entry name" value="Kinase-like_dom_sf"/>
</dbReference>
<sequence length="175" mass="19356">MSSLAKGFILHGSQWSYRILRPLPASESQATALFKAKVIPKDYTPGTSSGGPQLPKWAIIKIASPSNENSMTLNRELKAYSFPTVATSQCFRKLYDILDFRTTAWECLDTTLAEVEYQLDPSTYSLILDFLKATLESCILLEDLSYANADIQPSNILISNLNTDNITVKVGNLGI</sequence>
<proteinExistence type="predicted"/>
<dbReference type="SUPFAM" id="SSF56112">
    <property type="entry name" value="Protein kinase-like (PK-like)"/>
    <property type="match status" value="1"/>
</dbReference>
<dbReference type="Proteomes" id="UP000248423">
    <property type="component" value="Unassembled WGS sequence"/>
</dbReference>
<dbReference type="EMBL" id="KZ826412">
    <property type="protein sequence ID" value="PYI01604.1"/>
    <property type="molecule type" value="Genomic_DNA"/>
</dbReference>
<feature type="non-terminal residue" evidence="1">
    <location>
        <position position="175"/>
    </location>
</feature>
<dbReference type="VEuPathDB" id="FungiDB:BO78DRAFT_423414"/>
<dbReference type="STRING" id="1448318.A0A319ECU7"/>
<evidence type="ECO:0000313" key="1">
    <source>
        <dbReference type="EMBL" id="PYI01604.1"/>
    </source>
</evidence>
<evidence type="ECO:0008006" key="3">
    <source>
        <dbReference type="Google" id="ProtNLM"/>
    </source>
</evidence>
<protein>
    <recommendedName>
        <fullName evidence="3">Protein kinase domain-containing protein</fullName>
    </recommendedName>
</protein>
<dbReference type="AlphaFoldDB" id="A0A319ECU7"/>
<keyword evidence="2" id="KW-1185">Reference proteome</keyword>
<dbReference type="OrthoDB" id="5979581at2759"/>
<reference evidence="1 2" key="1">
    <citation type="submission" date="2018-02" db="EMBL/GenBank/DDBJ databases">
        <title>The genomes of Aspergillus section Nigri reveals drivers in fungal speciation.</title>
        <authorList>
            <consortium name="DOE Joint Genome Institute"/>
            <person name="Vesth T.C."/>
            <person name="Nybo J."/>
            <person name="Theobald S."/>
            <person name="Brandl J."/>
            <person name="Frisvad J.C."/>
            <person name="Nielsen K.F."/>
            <person name="Lyhne E.K."/>
            <person name="Kogle M.E."/>
            <person name="Kuo A."/>
            <person name="Riley R."/>
            <person name="Clum A."/>
            <person name="Nolan M."/>
            <person name="Lipzen A."/>
            <person name="Salamov A."/>
            <person name="Henrissat B."/>
            <person name="Wiebenga A."/>
            <person name="De vries R.P."/>
            <person name="Grigoriev I.V."/>
            <person name="Mortensen U.H."/>
            <person name="Andersen M.R."/>
            <person name="Baker S.E."/>
        </authorList>
    </citation>
    <scope>NUCLEOTIDE SEQUENCE [LARGE SCALE GENOMIC DNA]</scope>
    <source>
        <strain evidence="1 2">CBS 121057</strain>
    </source>
</reference>
<gene>
    <name evidence="1" type="ORF">BO78DRAFT_423414</name>
</gene>